<dbReference type="InterPro" id="IPR029063">
    <property type="entry name" value="SAM-dependent_MTases_sf"/>
</dbReference>
<accession>A0AAN7ZMV9</accession>
<dbReference type="Pfam" id="PF08241">
    <property type="entry name" value="Methyltransf_11"/>
    <property type="match status" value="1"/>
</dbReference>
<keyword evidence="1" id="KW-0808">Transferase</keyword>
<dbReference type="PANTHER" id="PTHR44068">
    <property type="entry name" value="ZGC:194242"/>
    <property type="match status" value="1"/>
</dbReference>
<organism evidence="3 4">
    <name type="scientific">Elasticomyces elasticus</name>
    <dbReference type="NCBI Taxonomy" id="574655"/>
    <lineage>
        <taxon>Eukaryota</taxon>
        <taxon>Fungi</taxon>
        <taxon>Dikarya</taxon>
        <taxon>Ascomycota</taxon>
        <taxon>Pezizomycotina</taxon>
        <taxon>Dothideomycetes</taxon>
        <taxon>Dothideomycetidae</taxon>
        <taxon>Mycosphaerellales</taxon>
        <taxon>Teratosphaeriaceae</taxon>
        <taxon>Elasticomyces</taxon>
    </lineage>
</organism>
<dbReference type="SUPFAM" id="SSF53335">
    <property type="entry name" value="S-adenosyl-L-methionine-dependent methyltransferases"/>
    <property type="match status" value="1"/>
</dbReference>
<sequence length="277" mass="30547">MAQVHNAYMPGYAAPQVKHHEWRTAENSAAYLLPTLQTKVKANADLKLLDVGAGSGTISTSLAKYMPSGTVTATDISDDILERAAQYAQEQGVSNISFRSADIYKLPFEDNTFDIVHASMVLSHLDSPVQAYKEMLRVVKPGGIVANRESDLRMWSYYPESAGIKQFHDVLLATTIKAGGNISAGAHLVTWAMQAGAKREQIMARMGTWMYSTPDERRMWGGTMAERIKKGGMRDKALQMGIATEADCENMVQAWEKWEAAEDACHGMMHGEILLSK</sequence>
<dbReference type="Proteomes" id="UP001310594">
    <property type="component" value="Unassembled WGS sequence"/>
</dbReference>
<comment type="caution">
    <text evidence="3">The sequence shown here is derived from an EMBL/GenBank/DDBJ whole genome shotgun (WGS) entry which is preliminary data.</text>
</comment>
<dbReference type="EMBL" id="JAVRQU010000011">
    <property type="protein sequence ID" value="KAK5697461.1"/>
    <property type="molecule type" value="Genomic_DNA"/>
</dbReference>
<dbReference type="GO" id="GO:0008757">
    <property type="term" value="F:S-adenosylmethionine-dependent methyltransferase activity"/>
    <property type="evidence" value="ECO:0007669"/>
    <property type="project" value="InterPro"/>
</dbReference>
<proteinExistence type="predicted"/>
<dbReference type="CDD" id="cd02440">
    <property type="entry name" value="AdoMet_MTases"/>
    <property type="match status" value="1"/>
</dbReference>
<dbReference type="AlphaFoldDB" id="A0AAN7ZMV9"/>
<feature type="domain" description="Methyltransferase type 11" evidence="2">
    <location>
        <begin position="49"/>
        <end position="146"/>
    </location>
</feature>
<evidence type="ECO:0000313" key="4">
    <source>
        <dbReference type="Proteomes" id="UP001310594"/>
    </source>
</evidence>
<dbReference type="InterPro" id="IPR050447">
    <property type="entry name" value="Erg6_SMT_methyltransf"/>
</dbReference>
<gene>
    <name evidence="3" type="ORF">LTR97_007599</name>
</gene>
<dbReference type="PANTHER" id="PTHR44068:SF11">
    <property type="entry name" value="GERANYL DIPHOSPHATE 2-C-METHYLTRANSFERASE"/>
    <property type="match status" value="1"/>
</dbReference>
<dbReference type="InterPro" id="IPR013216">
    <property type="entry name" value="Methyltransf_11"/>
</dbReference>
<evidence type="ECO:0000313" key="3">
    <source>
        <dbReference type="EMBL" id="KAK5697461.1"/>
    </source>
</evidence>
<dbReference type="Gene3D" id="3.40.50.150">
    <property type="entry name" value="Vaccinia Virus protein VP39"/>
    <property type="match status" value="1"/>
</dbReference>
<evidence type="ECO:0000256" key="1">
    <source>
        <dbReference type="ARBA" id="ARBA00022679"/>
    </source>
</evidence>
<name>A0AAN7ZMV9_9PEZI</name>
<evidence type="ECO:0000259" key="2">
    <source>
        <dbReference type="Pfam" id="PF08241"/>
    </source>
</evidence>
<reference evidence="3" key="1">
    <citation type="submission" date="2023-08" db="EMBL/GenBank/DDBJ databases">
        <title>Black Yeasts Isolated from many extreme environments.</title>
        <authorList>
            <person name="Coleine C."/>
            <person name="Stajich J.E."/>
            <person name="Selbmann L."/>
        </authorList>
    </citation>
    <scope>NUCLEOTIDE SEQUENCE</scope>
    <source>
        <strain evidence="3">CCFEE 5810</strain>
    </source>
</reference>
<protein>
    <recommendedName>
        <fullName evidence="2">Methyltransferase type 11 domain-containing protein</fullName>
    </recommendedName>
</protein>